<dbReference type="EMBL" id="JBHFEH010000130">
    <property type="protein sequence ID" value="KAL2045912.1"/>
    <property type="molecule type" value="Genomic_DNA"/>
</dbReference>
<evidence type="ECO:0000256" key="2">
    <source>
        <dbReference type="ARBA" id="ARBA00008335"/>
    </source>
</evidence>
<keyword evidence="4 6" id="KW-1133">Transmembrane helix</keyword>
<feature type="transmembrane region" description="Helical" evidence="6">
    <location>
        <begin position="149"/>
        <end position="168"/>
    </location>
</feature>
<feature type="transmembrane region" description="Helical" evidence="6">
    <location>
        <begin position="446"/>
        <end position="469"/>
    </location>
</feature>
<comment type="similarity">
    <text evidence="2">Belongs to the major facilitator superfamily.</text>
</comment>
<gene>
    <name evidence="8" type="ORF">ABVK25_011933</name>
</gene>
<evidence type="ECO:0000256" key="1">
    <source>
        <dbReference type="ARBA" id="ARBA00004141"/>
    </source>
</evidence>
<keyword evidence="9" id="KW-1185">Reference proteome</keyword>
<keyword evidence="5 6" id="KW-0472">Membrane</keyword>
<evidence type="ECO:0000256" key="6">
    <source>
        <dbReference type="SAM" id="Phobius"/>
    </source>
</evidence>
<proteinExistence type="inferred from homology"/>
<feature type="transmembrane region" description="Helical" evidence="6">
    <location>
        <begin position="348"/>
        <end position="367"/>
    </location>
</feature>
<evidence type="ECO:0000256" key="4">
    <source>
        <dbReference type="ARBA" id="ARBA00022989"/>
    </source>
</evidence>
<comment type="caution">
    <text evidence="8">The sequence shown here is derived from an EMBL/GenBank/DDBJ whole genome shotgun (WGS) entry which is preliminary data.</text>
</comment>
<keyword evidence="3 6" id="KW-0812">Transmembrane</keyword>
<accession>A0ABR4AJG1</accession>
<feature type="transmembrane region" description="Helical" evidence="6">
    <location>
        <begin position="116"/>
        <end position="137"/>
    </location>
</feature>
<dbReference type="SUPFAM" id="SSF103473">
    <property type="entry name" value="MFS general substrate transporter"/>
    <property type="match status" value="1"/>
</dbReference>
<dbReference type="Pfam" id="PF07690">
    <property type="entry name" value="MFS_1"/>
    <property type="match status" value="1"/>
</dbReference>
<organism evidence="8 9">
    <name type="scientific">Lepraria finkii</name>
    <dbReference type="NCBI Taxonomy" id="1340010"/>
    <lineage>
        <taxon>Eukaryota</taxon>
        <taxon>Fungi</taxon>
        <taxon>Dikarya</taxon>
        <taxon>Ascomycota</taxon>
        <taxon>Pezizomycotina</taxon>
        <taxon>Lecanoromycetes</taxon>
        <taxon>OSLEUM clade</taxon>
        <taxon>Lecanoromycetidae</taxon>
        <taxon>Lecanorales</taxon>
        <taxon>Lecanorineae</taxon>
        <taxon>Stereocaulaceae</taxon>
        <taxon>Lepraria</taxon>
    </lineage>
</organism>
<comment type="subcellular location">
    <subcellularLocation>
        <location evidence="1">Membrane</location>
        <topology evidence="1">Multi-pass membrane protein</topology>
    </subcellularLocation>
</comment>
<feature type="transmembrane region" description="Helical" evidence="6">
    <location>
        <begin position="304"/>
        <end position="328"/>
    </location>
</feature>
<sequence length="517" mass="56681">MDEKNCLDAGPAHDEFEKEIIPPDLSVAQQSAQLSIDVEKVAGNANQQLATPASDQNNIVDWDGPQDPQNPQNWTSMRKWIILILVSAITSNQAMSSTIFAPGVPQAMRDFHSSDQALATLLISIFVIGLAVGPLFLSPLSELYGRTPLMHASNFAFLLAAIVCAISVNIPLLLIFRLIMGVSTISLGGGYVADMMEPERRGRAMNVWTVGPVLAPVIGPIAGGFISLKTSWRWSFGLVGIAGAFSIVACFVLLPETYPPRLLELKAMRLRKETGNPLLRSKYDKGETPAQLLRLSIMRPTKMLVRSPIVGIVSLFLAIAYSYMYLLFTTFTDVFETTYGFNAGEVGLSYLGLGIGSLVGQYTLDLFMKWYTKKQLAKNGKLQPEDQLPPLIVAGFLLSLGLFWYGWSMEYKVHWIVPIIGTSVCGISITFFFVAVQTYLVEAYTVYAASALAANTAVRCVFGVTIPLAGPHLYNRLGLGWGNTLLGFLALIVAPASLWLLKYGERIRNNPRFIPKL</sequence>
<feature type="transmembrane region" description="Helical" evidence="6">
    <location>
        <begin position="413"/>
        <end position="434"/>
    </location>
</feature>
<dbReference type="InterPro" id="IPR011701">
    <property type="entry name" value="MFS"/>
</dbReference>
<dbReference type="PANTHER" id="PTHR23502:SF68">
    <property type="entry name" value="MULTIDRUG TRANSPORTER, PUTATIVE (AFU_ORTHOLOGUE AFUA_3G01120)-RELATED"/>
    <property type="match status" value="1"/>
</dbReference>
<dbReference type="Proteomes" id="UP001590951">
    <property type="component" value="Unassembled WGS sequence"/>
</dbReference>
<dbReference type="PANTHER" id="PTHR23502">
    <property type="entry name" value="MAJOR FACILITATOR SUPERFAMILY"/>
    <property type="match status" value="1"/>
</dbReference>
<evidence type="ECO:0000256" key="5">
    <source>
        <dbReference type="ARBA" id="ARBA00023136"/>
    </source>
</evidence>
<feature type="transmembrane region" description="Helical" evidence="6">
    <location>
        <begin position="205"/>
        <end position="228"/>
    </location>
</feature>
<dbReference type="PROSITE" id="PS50850">
    <property type="entry name" value="MFS"/>
    <property type="match status" value="1"/>
</dbReference>
<dbReference type="CDD" id="cd17323">
    <property type="entry name" value="MFS_Tpo1_MDR_like"/>
    <property type="match status" value="1"/>
</dbReference>
<feature type="domain" description="Major facilitator superfamily (MFS) profile" evidence="7">
    <location>
        <begin position="82"/>
        <end position="508"/>
    </location>
</feature>
<evidence type="ECO:0000313" key="9">
    <source>
        <dbReference type="Proteomes" id="UP001590951"/>
    </source>
</evidence>
<evidence type="ECO:0000313" key="8">
    <source>
        <dbReference type="EMBL" id="KAL2045912.1"/>
    </source>
</evidence>
<feature type="transmembrane region" description="Helical" evidence="6">
    <location>
        <begin position="234"/>
        <end position="254"/>
    </location>
</feature>
<protein>
    <recommendedName>
        <fullName evidence="7">Major facilitator superfamily (MFS) profile domain-containing protein</fullName>
    </recommendedName>
</protein>
<name>A0ABR4AJG1_9LECA</name>
<feature type="transmembrane region" description="Helical" evidence="6">
    <location>
        <begin position="388"/>
        <end position="407"/>
    </location>
</feature>
<feature type="transmembrane region" description="Helical" evidence="6">
    <location>
        <begin position="481"/>
        <end position="501"/>
    </location>
</feature>
<dbReference type="InterPro" id="IPR036259">
    <property type="entry name" value="MFS_trans_sf"/>
</dbReference>
<dbReference type="InterPro" id="IPR020846">
    <property type="entry name" value="MFS_dom"/>
</dbReference>
<dbReference type="Gene3D" id="1.20.1250.20">
    <property type="entry name" value="MFS general substrate transporter like domains"/>
    <property type="match status" value="1"/>
</dbReference>
<evidence type="ECO:0000259" key="7">
    <source>
        <dbReference type="PROSITE" id="PS50850"/>
    </source>
</evidence>
<feature type="transmembrane region" description="Helical" evidence="6">
    <location>
        <begin position="80"/>
        <end position="104"/>
    </location>
</feature>
<feature type="transmembrane region" description="Helical" evidence="6">
    <location>
        <begin position="174"/>
        <end position="193"/>
    </location>
</feature>
<reference evidence="8 9" key="1">
    <citation type="submission" date="2024-09" db="EMBL/GenBank/DDBJ databases">
        <title>Rethinking Asexuality: The Enigmatic Case of Functional Sexual Genes in Lepraria (Stereocaulaceae).</title>
        <authorList>
            <person name="Doellman M."/>
            <person name="Sun Y."/>
            <person name="Barcenas-Pena A."/>
            <person name="Lumbsch H.T."/>
            <person name="Grewe F."/>
        </authorList>
    </citation>
    <scope>NUCLEOTIDE SEQUENCE [LARGE SCALE GENOMIC DNA]</scope>
    <source>
        <strain evidence="8 9">Grewe 0041</strain>
    </source>
</reference>
<evidence type="ECO:0000256" key="3">
    <source>
        <dbReference type="ARBA" id="ARBA00022692"/>
    </source>
</evidence>